<protein>
    <submittedName>
        <fullName evidence="2">Uncharacterized protein</fullName>
    </submittedName>
</protein>
<evidence type="ECO:0000256" key="1">
    <source>
        <dbReference type="SAM" id="MobiDB-lite"/>
    </source>
</evidence>
<name>A0A9Q3J5Z5_9BASI</name>
<accession>A0A9Q3J5Z5</accession>
<dbReference type="Proteomes" id="UP000765509">
    <property type="component" value="Unassembled WGS sequence"/>
</dbReference>
<dbReference type="EMBL" id="AVOT02063437">
    <property type="protein sequence ID" value="MBW0556136.1"/>
    <property type="molecule type" value="Genomic_DNA"/>
</dbReference>
<keyword evidence="3" id="KW-1185">Reference proteome</keyword>
<dbReference type="AlphaFoldDB" id="A0A9Q3J5Z5"/>
<evidence type="ECO:0000313" key="3">
    <source>
        <dbReference type="Proteomes" id="UP000765509"/>
    </source>
</evidence>
<gene>
    <name evidence="2" type="ORF">O181_095851</name>
</gene>
<comment type="caution">
    <text evidence="2">The sequence shown here is derived from an EMBL/GenBank/DDBJ whole genome shotgun (WGS) entry which is preliminary data.</text>
</comment>
<feature type="compositionally biased region" description="Polar residues" evidence="1">
    <location>
        <begin position="23"/>
        <end position="39"/>
    </location>
</feature>
<feature type="compositionally biased region" description="Basic and acidic residues" evidence="1">
    <location>
        <begin position="1"/>
        <end position="19"/>
    </location>
</feature>
<reference evidence="2" key="1">
    <citation type="submission" date="2021-03" db="EMBL/GenBank/DDBJ databases">
        <title>Draft genome sequence of rust myrtle Austropuccinia psidii MF-1, a brazilian biotype.</title>
        <authorList>
            <person name="Quecine M.C."/>
            <person name="Pachon D.M.R."/>
            <person name="Bonatelli M.L."/>
            <person name="Correr F.H."/>
            <person name="Franceschini L.M."/>
            <person name="Leite T.F."/>
            <person name="Margarido G.R.A."/>
            <person name="Almeida C.A."/>
            <person name="Ferrarezi J.A."/>
            <person name="Labate C.A."/>
        </authorList>
    </citation>
    <scope>NUCLEOTIDE SEQUENCE</scope>
    <source>
        <strain evidence="2">MF-1</strain>
    </source>
</reference>
<feature type="region of interest" description="Disordered" evidence="1">
    <location>
        <begin position="1"/>
        <end position="96"/>
    </location>
</feature>
<organism evidence="2 3">
    <name type="scientific">Austropuccinia psidii MF-1</name>
    <dbReference type="NCBI Taxonomy" id="1389203"/>
    <lineage>
        <taxon>Eukaryota</taxon>
        <taxon>Fungi</taxon>
        <taxon>Dikarya</taxon>
        <taxon>Basidiomycota</taxon>
        <taxon>Pucciniomycotina</taxon>
        <taxon>Pucciniomycetes</taxon>
        <taxon>Pucciniales</taxon>
        <taxon>Sphaerophragmiaceae</taxon>
        <taxon>Austropuccinia</taxon>
    </lineage>
</organism>
<feature type="compositionally biased region" description="Polar residues" evidence="1">
    <location>
        <begin position="46"/>
        <end position="60"/>
    </location>
</feature>
<feature type="compositionally biased region" description="Polar residues" evidence="1">
    <location>
        <begin position="127"/>
        <end position="146"/>
    </location>
</feature>
<sequence>MASIDRKEEHDVFHSRMEGKQPAATQASAKNSPSSQQQKFQHEKAATSSEQGQRQGTSHKPLQPGLQNPKDLAGCHGKGISDGQNNDGIKEKGGSQIKISGMVSDIFDSSPELYEAINDIETHVSDKSSSICNNLKTNNLKSEPNK</sequence>
<feature type="region of interest" description="Disordered" evidence="1">
    <location>
        <begin position="124"/>
        <end position="146"/>
    </location>
</feature>
<proteinExistence type="predicted"/>
<evidence type="ECO:0000313" key="2">
    <source>
        <dbReference type="EMBL" id="MBW0556136.1"/>
    </source>
</evidence>